<dbReference type="InterPro" id="IPR013762">
    <property type="entry name" value="Integrase-like_cat_sf"/>
</dbReference>
<dbReference type="AlphaFoldDB" id="Q01P75"/>
<dbReference type="InParanoid" id="Q01P75"/>
<dbReference type="Gene3D" id="1.10.443.10">
    <property type="entry name" value="Intergrase catalytic core"/>
    <property type="match status" value="1"/>
</dbReference>
<dbReference type="InterPro" id="IPR002104">
    <property type="entry name" value="Integrase_catalytic"/>
</dbReference>
<dbReference type="GO" id="GO:0003677">
    <property type="term" value="F:DNA binding"/>
    <property type="evidence" value="ECO:0007669"/>
    <property type="project" value="UniProtKB-UniRule"/>
</dbReference>
<dbReference type="InterPro" id="IPR050090">
    <property type="entry name" value="Tyrosine_recombinase_XerCD"/>
</dbReference>
<evidence type="ECO:0000256" key="1">
    <source>
        <dbReference type="ARBA" id="ARBA00022908"/>
    </source>
</evidence>
<dbReference type="GO" id="GO:0006310">
    <property type="term" value="P:DNA recombination"/>
    <property type="evidence" value="ECO:0007669"/>
    <property type="project" value="UniProtKB-KW"/>
</dbReference>
<dbReference type="SUPFAM" id="SSF56349">
    <property type="entry name" value="DNA breaking-rejoining enzymes"/>
    <property type="match status" value="1"/>
</dbReference>
<dbReference type="KEGG" id="sus:Acid_7643"/>
<protein>
    <submittedName>
        <fullName evidence="8">Phage integrase family protein</fullName>
    </submittedName>
</protein>
<evidence type="ECO:0000256" key="4">
    <source>
        <dbReference type="PROSITE-ProRule" id="PRU01248"/>
    </source>
</evidence>
<dbReference type="Pfam" id="PF02899">
    <property type="entry name" value="Phage_int_SAM_1"/>
    <property type="match status" value="1"/>
</dbReference>
<dbReference type="HOGENOM" id="CLU_027562_23_3_0"/>
<keyword evidence="1" id="KW-0229">DNA integration</keyword>
<evidence type="ECO:0000256" key="2">
    <source>
        <dbReference type="ARBA" id="ARBA00023125"/>
    </source>
</evidence>
<sequence>MINQLFTFSSTIERLRQGPLNEHLDAYAAAVAEQGYTHDSIRQQIVVIADFSRWLAQKHIDVQALNSQIVDRYLRLRRRQQRIRRGEPKTLVRLLAMLGQKGVVKQHQQPVADNARTRITNEFRCYLLQERGLSPSTLLHYVPVAEQFLAERFHNAVPSFAMIRATHVTGFVLRHARQLSPVRAGLMVTALRSFFRYLRHRGVIATDLAACVPTVPNWSLSTLPRFLPAAAVERILECCDRTTSVGRRNHTILLLLARLGVRAGEVVGLSLDDIDWSTGQITIRGKGGKSAQLPLVNDVGSALADYLRHDRPRSATRRVFLRHRAPLVGFGNSSTISSLVRRALKHAGVESAHTGAHVLRHSLATSLLRQGGSLDEIGELLRHQSPNTTAIYAKVDVTALHTLALPWPGGGR</sequence>
<feature type="domain" description="Tyr recombinase" evidence="5">
    <location>
        <begin position="222"/>
        <end position="405"/>
    </location>
</feature>
<dbReference type="InterPro" id="IPR004107">
    <property type="entry name" value="Integrase_SAM-like_N"/>
</dbReference>
<accession>Q01P75</accession>
<dbReference type="PROSITE" id="PS51898">
    <property type="entry name" value="TYR_RECOMBINASE"/>
    <property type="match status" value="1"/>
</dbReference>
<proteinExistence type="predicted"/>
<name>Q01P75_SOLUE</name>
<evidence type="ECO:0000259" key="5">
    <source>
        <dbReference type="PROSITE" id="PS51898"/>
    </source>
</evidence>
<dbReference type="EMBL" id="CP000473">
    <property type="protein sequence ID" value="ABJ84285.1"/>
    <property type="molecule type" value="Genomic_DNA"/>
</dbReference>
<reference evidence="8" key="1">
    <citation type="submission" date="2006-10" db="EMBL/GenBank/DDBJ databases">
        <title>Complete sequence of Solibacter usitatus Ellin6076.</title>
        <authorList>
            <consortium name="US DOE Joint Genome Institute"/>
            <person name="Copeland A."/>
            <person name="Lucas S."/>
            <person name="Lapidus A."/>
            <person name="Barry K."/>
            <person name="Detter J.C."/>
            <person name="Glavina del Rio T."/>
            <person name="Hammon N."/>
            <person name="Israni S."/>
            <person name="Dalin E."/>
            <person name="Tice H."/>
            <person name="Pitluck S."/>
            <person name="Thompson L.S."/>
            <person name="Brettin T."/>
            <person name="Bruce D."/>
            <person name="Han C."/>
            <person name="Tapia R."/>
            <person name="Gilna P."/>
            <person name="Schmutz J."/>
            <person name="Larimer F."/>
            <person name="Land M."/>
            <person name="Hauser L."/>
            <person name="Kyrpides N."/>
            <person name="Mikhailova N."/>
            <person name="Janssen P.H."/>
            <person name="Kuske C.R."/>
            <person name="Richardson P."/>
        </authorList>
    </citation>
    <scope>NUCLEOTIDE SEQUENCE</scope>
    <source>
        <strain evidence="8">Ellin6076</strain>
    </source>
</reference>
<evidence type="ECO:0000313" key="8">
    <source>
        <dbReference type="EMBL" id="ABJ88545.1"/>
    </source>
</evidence>
<dbReference type="OrthoDB" id="283809at2"/>
<dbReference type="KEGG" id="sus:Acid_3310"/>
<dbReference type="PANTHER" id="PTHR30349">
    <property type="entry name" value="PHAGE INTEGRASE-RELATED"/>
    <property type="match status" value="1"/>
</dbReference>
<dbReference type="Gene3D" id="1.10.150.130">
    <property type="match status" value="1"/>
</dbReference>
<evidence type="ECO:0000313" key="7">
    <source>
        <dbReference type="EMBL" id="ABJ84285.1"/>
    </source>
</evidence>
<keyword evidence="3" id="KW-0233">DNA recombination</keyword>
<dbReference type="InterPro" id="IPR011010">
    <property type="entry name" value="DNA_brk_join_enz"/>
</dbReference>
<dbReference type="EMBL" id="CP000473">
    <property type="protein sequence ID" value="ABJ88545.1"/>
    <property type="molecule type" value="Genomic_DNA"/>
</dbReference>
<keyword evidence="2 4" id="KW-0238">DNA-binding</keyword>
<dbReference type="InterPro" id="IPR044068">
    <property type="entry name" value="CB"/>
</dbReference>
<dbReference type="eggNOG" id="COG4974">
    <property type="taxonomic scope" value="Bacteria"/>
</dbReference>
<dbReference type="PROSITE" id="PS51900">
    <property type="entry name" value="CB"/>
    <property type="match status" value="1"/>
</dbReference>
<dbReference type="Pfam" id="PF00589">
    <property type="entry name" value="Phage_integrase"/>
    <property type="match status" value="1"/>
</dbReference>
<dbReference type="PANTHER" id="PTHR30349:SF90">
    <property type="entry name" value="TYROSINE RECOMBINASE XERD"/>
    <property type="match status" value="1"/>
</dbReference>
<dbReference type="CDD" id="cd01188">
    <property type="entry name" value="INT_RitA_C_like"/>
    <property type="match status" value="1"/>
</dbReference>
<dbReference type="InterPro" id="IPR010998">
    <property type="entry name" value="Integrase_recombinase_N"/>
</dbReference>
<dbReference type="STRING" id="234267.Acid_3310"/>
<feature type="domain" description="Core-binding (CB)" evidence="6">
    <location>
        <begin position="114"/>
        <end position="199"/>
    </location>
</feature>
<evidence type="ECO:0000259" key="6">
    <source>
        <dbReference type="PROSITE" id="PS51900"/>
    </source>
</evidence>
<gene>
    <name evidence="7" type="ordered locus">Acid_3310</name>
    <name evidence="8" type="ordered locus">Acid_7643</name>
</gene>
<organism evidence="8">
    <name type="scientific">Solibacter usitatus (strain Ellin6076)</name>
    <dbReference type="NCBI Taxonomy" id="234267"/>
    <lineage>
        <taxon>Bacteria</taxon>
        <taxon>Pseudomonadati</taxon>
        <taxon>Acidobacteriota</taxon>
        <taxon>Terriglobia</taxon>
        <taxon>Bryobacterales</taxon>
        <taxon>Solibacteraceae</taxon>
        <taxon>Candidatus Solibacter</taxon>
    </lineage>
</organism>
<dbReference type="GO" id="GO:0015074">
    <property type="term" value="P:DNA integration"/>
    <property type="evidence" value="ECO:0007669"/>
    <property type="project" value="UniProtKB-KW"/>
</dbReference>
<evidence type="ECO:0000256" key="3">
    <source>
        <dbReference type="ARBA" id="ARBA00023172"/>
    </source>
</evidence>